<dbReference type="InterPro" id="IPR018200">
    <property type="entry name" value="USP_CS"/>
</dbReference>
<evidence type="ECO:0000256" key="1">
    <source>
        <dbReference type="ARBA" id="ARBA00000707"/>
    </source>
</evidence>
<dbReference type="InterPro" id="IPR050185">
    <property type="entry name" value="Ub_carboxyl-term_hydrolase"/>
</dbReference>
<dbReference type="Pfam" id="PF00443">
    <property type="entry name" value="UCH"/>
    <property type="match status" value="1"/>
</dbReference>
<feature type="compositionally biased region" description="Polar residues" evidence="4">
    <location>
        <begin position="472"/>
        <end position="484"/>
    </location>
</feature>
<evidence type="ECO:0000256" key="3">
    <source>
        <dbReference type="ARBA" id="ARBA00012759"/>
    </source>
</evidence>
<dbReference type="SUPFAM" id="SSF54001">
    <property type="entry name" value="Cysteine proteinases"/>
    <property type="match status" value="1"/>
</dbReference>
<dbReference type="Gene3D" id="1.20.58.80">
    <property type="entry name" value="Phosphotransferase system, lactose/cellobiose-type IIA subunit"/>
    <property type="match status" value="1"/>
</dbReference>
<dbReference type="Proteomes" id="UP000887572">
    <property type="component" value="Unplaced"/>
</dbReference>
<feature type="domain" description="USP" evidence="5">
    <location>
        <begin position="541"/>
        <end position="875"/>
    </location>
</feature>
<dbReference type="PANTHER" id="PTHR21646">
    <property type="entry name" value="UBIQUITIN CARBOXYL-TERMINAL HYDROLASE"/>
    <property type="match status" value="1"/>
</dbReference>
<keyword evidence="6" id="KW-1185">Reference proteome</keyword>
<reference evidence="7" key="1">
    <citation type="submission" date="2022-11" db="UniProtKB">
        <authorList>
            <consortium name="WormBaseParasite"/>
        </authorList>
    </citation>
    <scope>IDENTIFICATION</scope>
</reference>
<dbReference type="SUPFAM" id="SSF140856">
    <property type="entry name" value="USP8 N-terminal domain-like"/>
    <property type="match status" value="1"/>
</dbReference>
<protein>
    <recommendedName>
        <fullName evidence="3">ubiquitinyl hydrolase 1</fullName>
        <ecNumber evidence="3">3.4.19.12</ecNumber>
    </recommendedName>
</protein>
<dbReference type="AlphaFoldDB" id="A0A914HBZ0"/>
<organism evidence="6 7">
    <name type="scientific">Globodera rostochiensis</name>
    <name type="common">Golden nematode worm</name>
    <name type="synonym">Heterodera rostochiensis</name>
    <dbReference type="NCBI Taxonomy" id="31243"/>
    <lineage>
        <taxon>Eukaryota</taxon>
        <taxon>Metazoa</taxon>
        <taxon>Ecdysozoa</taxon>
        <taxon>Nematoda</taxon>
        <taxon>Chromadorea</taxon>
        <taxon>Rhabditida</taxon>
        <taxon>Tylenchina</taxon>
        <taxon>Tylenchomorpha</taxon>
        <taxon>Tylenchoidea</taxon>
        <taxon>Heteroderidae</taxon>
        <taxon>Heteroderinae</taxon>
        <taxon>Globodera</taxon>
    </lineage>
</organism>
<dbReference type="PROSITE" id="PS00972">
    <property type="entry name" value="USP_1"/>
    <property type="match status" value="1"/>
</dbReference>
<dbReference type="WBParaSite" id="Gr19_v10_g15942.t2">
    <property type="protein sequence ID" value="Gr19_v10_g15942.t2"/>
    <property type="gene ID" value="Gr19_v10_g15942"/>
</dbReference>
<feature type="region of interest" description="Disordered" evidence="4">
    <location>
        <begin position="409"/>
        <end position="430"/>
    </location>
</feature>
<feature type="region of interest" description="Disordered" evidence="4">
    <location>
        <begin position="338"/>
        <end position="359"/>
    </location>
</feature>
<dbReference type="Gene3D" id="3.40.250.10">
    <property type="entry name" value="Rhodanese-like domain"/>
    <property type="match status" value="1"/>
</dbReference>
<dbReference type="InterPro" id="IPR036873">
    <property type="entry name" value="Rhodanese-like_dom_sf"/>
</dbReference>
<dbReference type="Gene3D" id="3.90.70.10">
    <property type="entry name" value="Cysteine proteinases"/>
    <property type="match status" value="1"/>
</dbReference>
<sequence>MTTKTLDKLKALSYLSYEKLKSAGKMDRDSLRTLKRMDIPKRFKYFVEVEREARMRVQEGDEEEAYILYSRALEIYRLINDSSDDKFKRSKEGRLYFETAMRITTDFEQVASSLQDRFKLLHPDDLLPTITSSNSHTDELTPAEWSRNHADTVFKTYVKPIELVRYVEKGMNALVLDYRENQGESIEYKNKHGSMKVVHIDQRDVVFGSLLHSIVKALDISIRPILENISHFDVVVLLGDVNDITKKKGSKTVILVEALTTYNFNHKLKRPPVIIEGGYENWKHAYPVYVTETYDIPRFEKSFDEQFTTWIVEARKANELRIYYPSLSTSVGVSGLSSEVQQKPLEPSRHRGRESHIEPSDVLYPSAAPTKPAIASSFIDTNISTLSDLPIHNDKKTVDKYKQISNKTTKIPTIDRSNKPSVAKSLTDQPLQKLTFNDKECRDAHLNKENFAPTDASRSDPNIPNRRRLPDGTSSAPSHQQPTRPSIPERINRNDPALRQQQQPQQEESTENYFQTSYYLSKTKISQQSASERRKTMSGHTGLVNMGNTCFMNATLQAFFHTPGFSDLFRNGNVASFVNSNGNFGTKGIISGCFSALLDLVWSGDYSAIRPQFFLEVFARRVNEQLADRRQHDAQEFQIFLLDALHEDTNRVDMRRPFEQNYDSSNLLASAQDFFTRSGQFSSSPVNDFFNLTTISELQCKTCNATSVRFEAVTQISVELPSTDNCLKLKDCLKAHFSTTTLDAPWNCPRCKSKQPATRSTKIWKMPAVLIIHLKRFSLSARCFVKNEVEISFDINGLDLSPYIHQKSPLRSAKYNIYAVTNHSGHLNSGHYTSSTINLASAGRDWLHFDDEHCTACSAPSSTSKQAFLLYYKLASPHGHDPNKAMV</sequence>
<dbReference type="PANTHER" id="PTHR21646:SF91">
    <property type="entry name" value="USP DOMAIN-CONTAINING PROTEIN"/>
    <property type="match status" value="1"/>
</dbReference>
<dbReference type="EC" id="3.4.19.12" evidence="3"/>
<comment type="similarity">
    <text evidence="2">Belongs to the peptidase C19 family.</text>
</comment>
<dbReference type="CDD" id="cd02674">
    <property type="entry name" value="Peptidase_C19R"/>
    <property type="match status" value="1"/>
</dbReference>
<dbReference type="InterPro" id="IPR038765">
    <property type="entry name" value="Papain-like_cys_pep_sf"/>
</dbReference>
<accession>A0A914HBZ0</accession>
<evidence type="ECO:0000256" key="4">
    <source>
        <dbReference type="SAM" id="MobiDB-lite"/>
    </source>
</evidence>
<dbReference type="GO" id="GO:0004843">
    <property type="term" value="F:cysteine-type deubiquitinase activity"/>
    <property type="evidence" value="ECO:0007669"/>
    <property type="project" value="UniProtKB-EC"/>
</dbReference>
<dbReference type="InterPro" id="IPR028889">
    <property type="entry name" value="USP"/>
</dbReference>
<feature type="region of interest" description="Disordered" evidence="4">
    <location>
        <begin position="446"/>
        <end position="491"/>
    </location>
</feature>
<comment type="catalytic activity">
    <reaction evidence="1">
        <text>Thiol-dependent hydrolysis of ester, thioester, amide, peptide and isopeptide bonds formed by the C-terminal Gly of ubiquitin (a 76-residue protein attached to proteins as an intracellular targeting signal).</text>
        <dbReference type="EC" id="3.4.19.12"/>
    </reaction>
</comment>
<feature type="compositionally biased region" description="Basic and acidic residues" evidence="4">
    <location>
        <begin position="346"/>
        <end position="359"/>
    </location>
</feature>
<evidence type="ECO:0000256" key="2">
    <source>
        <dbReference type="ARBA" id="ARBA00009085"/>
    </source>
</evidence>
<evidence type="ECO:0000313" key="6">
    <source>
        <dbReference type="Proteomes" id="UP000887572"/>
    </source>
</evidence>
<proteinExistence type="inferred from homology"/>
<dbReference type="InterPro" id="IPR001394">
    <property type="entry name" value="Peptidase_C19_UCH"/>
</dbReference>
<dbReference type="GO" id="GO:0016579">
    <property type="term" value="P:protein deubiquitination"/>
    <property type="evidence" value="ECO:0007669"/>
    <property type="project" value="InterPro"/>
</dbReference>
<dbReference type="PROSITE" id="PS50235">
    <property type="entry name" value="USP_3"/>
    <property type="match status" value="1"/>
</dbReference>
<evidence type="ECO:0000259" key="5">
    <source>
        <dbReference type="PROSITE" id="PS50235"/>
    </source>
</evidence>
<evidence type="ECO:0000313" key="7">
    <source>
        <dbReference type="WBParaSite" id="Gr19_v10_g15942.t2"/>
    </source>
</evidence>
<dbReference type="SUPFAM" id="SSF52821">
    <property type="entry name" value="Rhodanese/Cell cycle control phosphatase"/>
    <property type="match status" value="1"/>
</dbReference>
<name>A0A914HBZ0_GLORO</name>